<dbReference type="FunCoup" id="A0A316YXN8">
    <property type="interactions" value="142"/>
</dbReference>
<dbReference type="STRING" id="215250.A0A316YXN8"/>
<dbReference type="AlphaFoldDB" id="A0A316YXN8"/>
<organism evidence="5 6">
    <name type="scientific">Acaromyces ingoldii</name>
    <dbReference type="NCBI Taxonomy" id="215250"/>
    <lineage>
        <taxon>Eukaryota</taxon>
        <taxon>Fungi</taxon>
        <taxon>Dikarya</taxon>
        <taxon>Basidiomycota</taxon>
        <taxon>Ustilaginomycotina</taxon>
        <taxon>Exobasidiomycetes</taxon>
        <taxon>Exobasidiales</taxon>
        <taxon>Cryptobasidiaceae</taxon>
        <taxon>Acaromyces</taxon>
    </lineage>
</organism>
<dbReference type="InterPro" id="IPR047988">
    <property type="entry name" value="Ribosomal_uS7m_fungi"/>
</dbReference>
<gene>
    <name evidence="5" type="ORF">FA10DRAFT_217203</name>
</gene>
<comment type="similarity">
    <text evidence="1">Belongs to the universal ribosomal protein uS7 family.</text>
</comment>
<dbReference type="OrthoDB" id="9972728at2759"/>
<dbReference type="PIRSF" id="PIRSF002122">
    <property type="entry name" value="RPS7p_RPS7a_RPS5e_RPS7o"/>
    <property type="match status" value="1"/>
</dbReference>
<evidence type="ECO:0000259" key="4">
    <source>
        <dbReference type="Pfam" id="PF00177"/>
    </source>
</evidence>
<dbReference type="GO" id="GO:0006412">
    <property type="term" value="P:translation"/>
    <property type="evidence" value="ECO:0007669"/>
    <property type="project" value="InterPro"/>
</dbReference>
<keyword evidence="6" id="KW-1185">Reference proteome</keyword>
<dbReference type="GO" id="GO:0005840">
    <property type="term" value="C:ribosome"/>
    <property type="evidence" value="ECO:0007669"/>
    <property type="project" value="UniProtKB-KW"/>
</dbReference>
<accession>A0A316YXN8</accession>
<sequence>YTPEALAQRTDPLLEAFVNNLMRDGKKAQATSHICDMLDHLAQAFHADPLPALHAAVEAASPLVRMQTRKGGGKNVQVPVALRAEQSRRKGIVAILDASKKRNDRKLATRLAREVIAVLEGTSSTLAKKEEAHKVAMLNRSNASVRI</sequence>
<dbReference type="EMBL" id="KZ819634">
    <property type="protein sequence ID" value="PWN93892.1"/>
    <property type="molecule type" value="Genomic_DNA"/>
</dbReference>
<keyword evidence="3" id="KW-0687">Ribonucleoprotein</keyword>
<dbReference type="InParanoid" id="A0A316YXN8"/>
<dbReference type="InterPro" id="IPR036823">
    <property type="entry name" value="Ribosomal_uS7_dom_sf"/>
</dbReference>
<dbReference type="Gene3D" id="1.10.455.10">
    <property type="entry name" value="Ribosomal protein S7 domain"/>
    <property type="match status" value="1"/>
</dbReference>
<evidence type="ECO:0000256" key="1">
    <source>
        <dbReference type="ARBA" id="ARBA00007151"/>
    </source>
</evidence>
<evidence type="ECO:0000256" key="2">
    <source>
        <dbReference type="ARBA" id="ARBA00022980"/>
    </source>
</evidence>
<keyword evidence="2 5" id="KW-0689">Ribosomal protein</keyword>
<dbReference type="RefSeq" id="XP_025381090.1">
    <property type="nucleotide sequence ID" value="XM_025518512.1"/>
</dbReference>
<reference evidence="5 6" key="1">
    <citation type="journal article" date="2018" name="Mol. Biol. Evol.">
        <title>Broad Genomic Sampling Reveals a Smut Pathogenic Ancestry of the Fungal Clade Ustilaginomycotina.</title>
        <authorList>
            <person name="Kijpornyongpan T."/>
            <person name="Mondo S.J."/>
            <person name="Barry K."/>
            <person name="Sandor L."/>
            <person name="Lee J."/>
            <person name="Lipzen A."/>
            <person name="Pangilinan J."/>
            <person name="LaButti K."/>
            <person name="Hainaut M."/>
            <person name="Henrissat B."/>
            <person name="Grigoriev I.V."/>
            <person name="Spatafora J.W."/>
            <person name="Aime M.C."/>
        </authorList>
    </citation>
    <scope>NUCLEOTIDE SEQUENCE [LARGE SCALE GENOMIC DNA]</scope>
    <source>
        <strain evidence="5 6">MCA 4198</strain>
    </source>
</reference>
<dbReference type="InterPro" id="IPR023798">
    <property type="entry name" value="Ribosomal_uS7_dom"/>
</dbReference>
<dbReference type="InterPro" id="IPR000235">
    <property type="entry name" value="Ribosomal_uS7"/>
</dbReference>
<evidence type="ECO:0000256" key="3">
    <source>
        <dbReference type="ARBA" id="ARBA00023274"/>
    </source>
</evidence>
<name>A0A316YXN8_9BASI</name>
<dbReference type="PANTHER" id="PTHR11205">
    <property type="entry name" value="RIBOSOMAL PROTEIN S7"/>
    <property type="match status" value="1"/>
</dbReference>
<protein>
    <submittedName>
        <fullName evidence="5">Ribosomal protein S7</fullName>
    </submittedName>
</protein>
<feature type="domain" description="Small ribosomal subunit protein uS7" evidence="4">
    <location>
        <begin position="10"/>
        <end position="140"/>
    </location>
</feature>
<dbReference type="SUPFAM" id="SSF47973">
    <property type="entry name" value="Ribosomal protein S7"/>
    <property type="match status" value="1"/>
</dbReference>
<feature type="non-terminal residue" evidence="5">
    <location>
        <position position="147"/>
    </location>
</feature>
<dbReference type="CDD" id="cd14868">
    <property type="entry name" value="uS7_Mitochondria_Fungi"/>
    <property type="match status" value="1"/>
</dbReference>
<feature type="non-terminal residue" evidence="5">
    <location>
        <position position="1"/>
    </location>
</feature>
<dbReference type="Pfam" id="PF00177">
    <property type="entry name" value="Ribosomal_S7"/>
    <property type="match status" value="1"/>
</dbReference>
<dbReference type="GeneID" id="37040428"/>
<dbReference type="GO" id="GO:1990904">
    <property type="term" value="C:ribonucleoprotein complex"/>
    <property type="evidence" value="ECO:0007669"/>
    <property type="project" value="UniProtKB-KW"/>
</dbReference>
<dbReference type="Proteomes" id="UP000245768">
    <property type="component" value="Unassembled WGS sequence"/>
</dbReference>
<proteinExistence type="inferred from homology"/>
<evidence type="ECO:0000313" key="5">
    <source>
        <dbReference type="EMBL" id="PWN93892.1"/>
    </source>
</evidence>
<evidence type="ECO:0000313" key="6">
    <source>
        <dbReference type="Proteomes" id="UP000245768"/>
    </source>
</evidence>